<accession>A0ABU8RX69</accession>
<evidence type="ECO:0000313" key="2">
    <source>
        <dbReference type="Proteomes" id="UP001361239"/>
    </source>
</evidence>
<name>A0ABU8RX69_9SPHN</name>
<protein>
    <submittedName>
        <fullName evidence="1">Uncharacterized protein</fullName>
    </submittedName>
</protein>
<gene>
    <name evidence="1" type="ORF">WG901_13295</name>
</gene>
<reference evidence="1 2" key="1">
    <citation type="submission" date="2024-03" db="EMBL/GenBank/DDBJ databases">
        <authorList>
            <person name="Jo J.-H."/>
        </authorList>
    </citation>
    <scope>NUCLEOTIDE SEQUENCE [LARGE SCALE GENOMIC DNA]</scope>
    <source>
        <strain evidence="1 2">PS1R-30</strain>
    </source>
</reference>
<dbReference type="RefSeq" id="WP_339587550.1">
    <property type="nucleotide sequence ID" value="NZ_JBBHJZ010000002.1"/>
</dbReference>
<keyword evidence="2" id="KW-1185">Reference proteome</keyword>
<evidence type="ECO:0000313" key="1">
    <source>
        <dbReference type="EMBL" id="MEJ5977618.1"/>
    </source>
</evidence>
<dbReference type="Proteomes" id="UP001361239">
    <property type="component" value="Unassembled WGS sequence"/>
</dbReference>
<dbReference type="EMBL" id="JBBHJZ010000002">
    <property type="protein sequence ID" value="MEJ5977618.1"/>
    <property type="molecule type" value="Genomic_DNA"/>
</dbReference>
<sequence length="132" mass="14910">MRIKIAGAYSLWEFEDALDRIVQSLRSNGVSHLRAINLYLSPFRANTKLIFEDQETGRPFEVMHYAGSRRREFAVVSPRLQPERDAVRITDAIPHLNQGTCRGYIEDFIGLLEQRSGATCIATGSIDQGVNQ</sequence>
<proteinExistence type="predicted"/>
<comment type="caution">
    <text evidence="1">The sequence shown here is derived from an EMBL/GenBank/DDBJ whole genome shotgun (WGS) entry which is preliminary data.</text>
</comment>
<organism evidence="1 2">
    <name type="scientific">Novosphingobium anseongense</name>
    <dbReference type="NCBI Taxonomy" id="3133436"/>
    <lineage>
        <taxon>Bacteria</taxon>
        <taxon>Pseudomonadati</taxon>
        <taxon>Pseudomonadota</taxon>
        <taxon>Alphaproteobacteria</taxon>
        <taxon>Sphingomonadales</taxon>
        <taxon>Sphingomonadaceae</taxon>
        <taxon>Novosphingobium</taxon>
    </lineage>
</organism>